<dbReference type="Gene3D" id="3.40.630.30">
    <property type="match status" value="1"/>
</dbReference>
<dbReference type="Pfam" id="PF13302">
    <property type="entry name" value="Acetyltransf_3"/>
    <property type="match status" value="1"/>
</dbReference>
<keyword evidence="2 5" id="KW-0012">Acyltransferase</keyword>
<evidence type="ECO:0000259" key="4">
    <source>
        <dbReference type="PROSITE" id="PS51186"/>
    </source>
</evidence>
<reference evidence="5" key="1">
    <citation type="submission" date="2022-09" db="EMBL/GenBank/DDBJ databases">
        <authorList>
            <person name="Li Z.-J."/>
        </authorList>
    </citation>
    <scope>NUCLEOTIDE SEQUENCE</scope>
    <source>
        <strain evidence="5">TGB11</strain>
    </source>
</reference>
<dbReference type="PROSITE" id="PS51186">
    <property type="entry name" value="GNAT"/>
    <property type="match status" value="1"/>
</dbReference>
<dbReference type="Proteomes" id="UP001164748">
    <property type="component" value="Chromosome"/>
</dbReference>
<feature type="domain" description="N-acetyltransferase" evidence="4">
    <location>
        <begin position="30"/>
        <end position="200"/>
    </location>
</feature>
<dbReference type="SUPFAM" id="SSF55729">
    <property type="entry name" value="Acyl-CoA N-acyltransferases (Nat)"/>
    <property type="match status" value="1"/>
</dbReference>
<evidence type="ECO:0000256" key="1">
    <source>
        <dbReference type="ARBA" id="ARBA00022679"/>
    </source>
</evidence>
<dbReference type="AlphaFoldDB" id="A0AA47KME7"/>
<evidence type="ECO:0000256" key="2">
    <source>
        <dbReference type="ARBA" id="ARBA00023315"/>
    </source>
</evidence>
<dbReference type="InterPro" id="IPR016181">
    <property type="entry name" value="Acyl_CoA_acyltransferase"/>
</dbReference>
<dbReference type="GO" id="GO:0008999">
    <property type="term" value="F:protein-N-terminal-alanine acetyltransferase activity"/>
    <property type="evidence" value="ECO:0007669"/>
    <property type="project" value="TreeGrafter"/>
</dbReference>
<evidence type="ECO:0000313" key="5">
    <source>
        <dbReference type="EMBL" id="WBA09564.1"/>
    </source>
</evidence>
<gene>
    <name evidence="5" type="ORF">N8M53_05040</name>
</gene>
<evidence type="ECO:0000313" key="6">
    <source>
        <dbReference type="Proteomes" id="UP001164748"/>
    </source>
</evidence>
<proteinExistence type="inferred from homology"/>
<dbReference type="GO" id="GO:0005737">
    <property type="term" value="C:cytoplasm"/>
    <property type="evidence" value="ECO:0007669"/>
    <property type="project" value="TreeGrafter"/>
</dbReference>
<dbReference type="InterPro" id="IPR051531">
    <property type="entry name" value="N-acetyltransferase"/>
</dbReference>
<evidence type="ECO:0000256" key="3">
    <source>
        <dbReference type="ARBA" id="ARBA00038502"/>
    </source>
</evidence>
<comment type="similarity">
    <text evidence="3">Belongs to the acetyltransferase family. RimJ subfamily.</text>
</comment>
<name>A0AA47KME7_9GAMM</name>
<dbReference type="EMBL" id="CP114588">
    <property type="protein sequence ID" value="WBA09564.1"/>
    <property type="molecule type" value="Genomic_DNA"/>
</dbReference>
<dbReference type="EC" id="2.3.1.-" evidence="5"/>
<protein>
    <submittedName>
        <fullName evidence="5">GNAT family N-acetyltransferase</fullName>
        <ecNumber evidence="5">2.3.1.-</ecNumber>
    </submittedName>
</protein>
<organism evidence="5 6">
    <name type="scientific">Salinivibrio kushneri</name>
    <dbReference type="NCBI Taxonomy" id="1908198"/>
    <lineage>
        <taxon>Bacteria</taxon>
        <taxon>Pseudomonadati</taxon>
        <taxon>Pseudomonadota</taxon>
        <taxon>Gammaproteobacteria</taxon>
        <taxon>Vibrionales</taxon>
        <taxon>Vibrionaceae</taxon>
        <taxon>Salinivibrio</taxon>
    </lineage>
</organism>
<sequence>MGLVKSKPMQEASMYQPSVSHFPCLSVDELRIDAISHEDVTRVVQYFQRNRDFLAPWEPERAAGFYTEQGWKRRVLQLMELQKHQLAYYFLIAKQDSPQVLGVISYTSIMQYPSHSCTVGYSLDEAAQGQGIMRRALAATNQWLFDNVHIHRVCASYMPCNQRSAKVLEAVGFEHEGRARDYLLINGQWEDHLLMAHINPHWQPKPA</sequence>
<dbReference type="PANTHER" id="PTHR43792">
    <property type="entry name" value="GNAT FAMILY, PUTATIVE (AFU_ORTHOLOGUE AFUA_3G00765)-RELATED-RELATED"/>
    <property type="match status" value="1"/>
</dbReference>
<dbReference type="PANTHER" id="PTHR43792:SF8">
    <property type="entry name" value="[RIBOSOMAL PROTEIN US5]-ALANINE N-ACETYLTRANSFERASE"/>
    <property type="match status" value="1"/>
</dbReference>
<dbReference type="InterPro" id="IPR000182">
    <property type="entry name" value="GNAT_dom"/>
</dbReference>
<accession>A0AA47KME7</accession>
<dbReference type="RefSeq" id="WP_269579706.1">
    <property type="nucleotide sequence ID" value="NZ_CP114588.1"/>
</dbReference>
<keyword evidence="1 5" id="KW-0808">Transferase</keyword>